<comment type="caution">
    <text evidence="1">The sequence shown here is derived from an EMBL/GenBank/DDBJ whole genome shotgun (WGS) entry which is preliminary data.</text>
</comment>
<dbReference type="InterPro" id="IPR011008">
    <property type="entry name" value="Dimeric_a/b-barrel"/>
</dbReference>
<organism evidence="1 2">
    <name type="scientific">Akanthomyces muscarius</name>
    <name type="common">Entomopathogenic fungus</name>
    <name type="synonym">Lecanicillium muscarium</name>
    <dbReference type="NCBI Taxonomy" id="2231603"/>
    <lineage>
        <taxon>Eukaryota</taxon>
        <taxon>Fungi</taxon>
        <taxon>Dikarya</taxon>
        <taxon>Ascomycota</taxon>
        <taxon>Pezizomycotina</taxon>
        <taxon>Sordariomycetes</taxon>
        <taxon>Hypocreomycetidae</taxon>
        <taxon>Hypocreales</taxon>
        <taxon>Cordycipitaceae</taxon>
        <taxon>Akanthomyces</taxon>
    </lineage>
</organism>
<dbReference type="EMBL" id="JAJHUN010000010">
    <property type="protein sequence ID" value="KAJ4147718.1"/>
    <property type="molecule type" value="Genomic_DNA"/>
</dbReference>
<dbReference type="AlphaFoldDB" id="A0A9W8Q6F6"/>
<dbReference type="InterPro" id="IPR008000">
    <property type="entry name" value="Rham/fucose_mutarotase"/>
</dbReference>
<name>A0A9W8Q6F6_AKAMU</name>
<dbReference type="KEGG" id="amus:LMH87_002226"/>
<dbReference type="GO" id="GO:0016857">
    <property type="term" value="F:racemase and epimerase activity, acting on carbohydrates and derivatives"/>
    <property type="evidence" value="ECO:0007669"/>
    <property type="project" value="InterPro"/>
</dbReference>
<keyword evidence="2" id="KW-1185">Reference proteome</keyword>
<evidence type="ECO:0008006" key="3">
    <source>
        <dbReference type="Google" id="ProtNLM"/>
    </source>
</evidence>
<gene>
    <name evidence="1" type="ORF">LMH87_002226</name>
</gene>
<dbReference type="PANTHER" id="PTHR34389">
    <property type="entry name" value="L-RHAMNOSE MUTAROTASE"/>
    <property type="match status" value="1"/>
</dbReference>
<proteinExistence type="predicted"/>
<reference evidence="1" key="1">
    <citation type="journal article" date="2023" name="Access Microbiol">
        <title>De-novo genome assembly for Akanthomyces muscarius, a biocontrol agent of insect agricultural pests.</title>
        <authorList>
            <person name="Erdos Z."/>
            <person name="Studholme D.J."/>
            <person name="Raymond B."/>
            <person name="Sharma M."/>
        </authorList>
    </citation>
    <scope>NUCLEOTIDE SEQUENCE</scope>
    <source>
        <strain evidence="1">Ve6</strain>
    </source>
</reference>
<sequence>MPVIQLQQLVLAYEAAVECLRASSFRLRNWLWPRYPALAISTEKLEEAGKDIVMSEPTSSRRFGQAIRLRKDCVDQYKACHAKAWPEVLKQIKDSKIEDYSIWYDEKNGLLFASMKYVGSDFEGDMRRMAENPKVREWWKMTDGYQESLVDGAVSSEAGTWWKTLEEVFYLA</sequence>
<accession>A0A9W8Q6F6</accession>
<dbReference type="GeneID" id="80889385"/>
<protein>
    <recommendedName>
        <fullName evidence="3">DUF718 domain protein</fullName>
    </recommendedName>
</protein>
<evidence type="ECO:0000313" key="1">
    <source>
        <dbReference type="EMBL" id="KAJ4147718.1"/>
    </source>
</evidence>
<evidence type="ECO:0000313" key="2">
    <source>
        <dbReference type="Proteomes" id="UP001144673"/>
    </source>
</evidence>
<dbReference type="RefSeq" id="XP_056050659.1">
    <property type="nucleotide sequence ID" value="XM_056193644.1"/>
</dbReference>
<dbReference type="Gene3D" id="3.30.70.100">
    <property type="match status" value="1"/>
</dbReference>
<dbReference type="Proteomes" id="UP001144673">
    <property type="component" value="Chromosome 3"/>
</dbReference>
<dbReference type="PANTHER" id="PTHR34389:SF2">
    <property type="entry name" value="L-RHAMNOSE MUTAROTASE"/>
    <property type="match status" value="1"/>
</dbReference>
<dbReference type="SUPFAM" id="SSF54909">
    <property type="entry name" value="Dimeric alpha+beta barrel"/>
    <property type="match status" value="1"/>
</dbReference>
<dbReference type="Pfam" id="PF05336">
    <property type="entry name" value="rhaM"/>
    <property type="match status" value="1"/>
</dbReference>